<dbReference type="RefSeq" id="WP_341409897.1">
    <property type="nucleotide sequence ID" value="NZ_JBBUTH010000004.1"/>
</dbReference>
<dbReference type="PANTHER" id="PTHR30290:SF9">
    <property type="entry name" value="OLIGOPEPTIDE-BINDING PROTEIN APPA"/>
    <property type="match status" value="1"/>
</dbReference>
<accession>A0ABU9CI64</accession>
<dbReference type="CDD" id="cd08498">
    <property type="entry name" value="PBP2_NikA_DppA_OppA_like_2"/>
    <property type="match status" value="1"/>
</dbReference>
<dbReference type="Gene3D" id="3.40.190.10">
    <property type="entry name" value="Periplasmic binding protein-like II"/>
    <property type="match status" value="1"/>
</dbReference>
<gene>
    <name evidence="5" type="ORF">AACH10_08175</name>
</gene>
<dbReference type="InterPro" id="IPR039424">
    <property type="entry name" value="SBP_5"/>
</dbReference>
<keyword evidence="6" id="KW-1185">Reference proteome</keyword>
<feature type="domain" description="Solute-binding protein family 5" evidence="4">
    <location>
        <begin position="91"/>
        <end position="461"/>
    </location>
</feature>
<evidence type="ECO:0000313" key="5">
    <source>
        <dbReference type="EMBL" id="MEK8050212.1"/>
    </source>
</evidence>
<evidence type="ECO:0000256" key="3">
    <source>
        <dbReference type="ARBA" id="ARBA00022729"/>
    </source>
</evidence>
<evidence type="ECO:0000256" key="1">
    <source>
        <dbReference type="ARBA" id="ARBA00005695"/>
    </source>
</evidence>
<dbReference type="Proteomes" id="UP001365405">
    <property type="component" value="Unassembled WGS sequence"/>
</dbReference>
<evidence type="ECO:0000256" key="2">
    <source>
        <dbReference type="ARBA" id="ARBA00022448"/>
    </source>
</evidence>
<reference evidence="5 6" key="1">
    <citation type="submission" date="2024-04" db="EMBL/GenBank/DDBJ databases">
        <title>Novel species of the genus Ideonella isolated from streams.</title>
        <authorList>
            <person name="Lu H."/>
        </authorList>
    </citation>
    <scope>NUCLEOTIDE SEQUENCE [LARGE SCALE GENOMIC DNA]</scope>
    <source>
        <strain evidence="5 6">DXS22W</strain>
    </source>
</reference>
<dbReference type="PANTHER" id="PTHR30290">
    <property type="entry name" value="PERIPLASMIC BINDING COMPONENT OF ABC TRANSPORTER"/>
    <property type="match status" value="1"/>
</dbReference>
<sequence length="550" mass="60851">MLLRHLSLRDFPLRHFPFQAPRLPRRGGPLALACAALLALHGAPAVAGTLRVASAFDPQTMDPHALALLYHSRVAFQVYDTLVSRDEQFRLEPALATEWKQLNPSTWRLTLRQGVSFHDGSPFTVDDAVFSLERAMGPGSQRSFQLTGVAAVKKIDAATIELQLKQPDAVLPDKLLYVAMMSRAWCRQHGVEKAQDFNAKQETFAVRNANGTGAFKLVSYAPDAKLELVKNPAWWGWKDAKRSGNLDGAVFLPIKSDATRLAALSSGEVDVVLDPPFQDVARLKQDAKISVRSTTDLGTQYLTFDQARNELTNGDVKDRNPFKDVRVRRAVAHAINVDLIIQKVLRGQATPTGSFFSPMVDGYDATLDKRLPYDPGKAKALLAEAGYPNGFGVTLDCVNVAWREAVCQAASAMLTQVGIRTQLRSSPTNQFFPKLSQGTASFIEFGWTPTTDPWNTLNGLVRTHDPAGGGTFNAGRYSNPQLDTLIDAVRVEPDLVKRRARVGVALRLIADEMPYLPLYRRTLNWATSKKVQLVQWPNDTLELRWVKLAP</sequence>
<keyword evidence="3" id="KW-0732">Signal</keyword>
<dbReference type="PIRSF" id="PIRSF002741">
    <property type="entry name" value="MppA"/>
    <property type="match status" value="1"/>
</dbReference>
<evidence type="ECO:0000259" key="4">
    <source>
        <dbReference type="Pfam" id="PF00496"/>
    </source>
</evidence>
<keyword evidence="2" id="KW-0813">Transport</keyword>
<comment type="similarity">
    <text evidence="1">Belongs to the bacterial solute-binding protein 5 family.</text>
</comment>
<dbReference type="InterPro" id="IPR000914">
    <property type="entry name" value="SBP_5_dom"/>
</dbReference>
<comment type="caution">
    <text evidence="5">The sequence shown here is derived from an EMBL/GenBank/DDBJ whole genome shotgun (WGS) entry which is preliminary data.</text>
</comment>
<dbReference type="InterPro" id="IPR030678">
    <property type="entry name" value="Peptide/Ni-bd"/>
</dbReference>
<protein>
    <submittedName>
        <fullName evidence="5">ABC transporter substrate-binding protein</fullName>
    </submittedName>
</protein>
<evidence type="ECO:0000313" key="6">
    <source>
        <dbReference type="Proteomes" id="UP001365405"/>
    </source>
</evidence>
<dbReference type="Gene3D" id="3.90.76.10">
    <property type="entry name" value="Dipeptide-binding Protein, Domain 1"/>
    <property type="match status" value="1"/>
</dbReference>
<proteinExistence type="inferred from homology"/>
<dbReference type="SUPFAM" id="SSF53850">
    <property type="entry name" value="Periplasmic binding protein-like II"/>
    <property type="match status" value="1"/>
</dbReference>
<organism evidence="5 6">
    <name type="scientific">Pseudaquabacterium inlustre</name>
    <dbReference type="NCBI Taxonomy" id="2984192"/>
    <lineage>
        <taxon>Bacteria</taxon>
        <taxon>Pseudomonadati</taxon>
        <taxon>Pseudomonadota</taxon>
        <taxon>Betaproteobacteria</taxon>
        <taxon>Burkholderiales</taxon>
        <taxon>Sphaerotilaceae</taxon>
        <taxon>Pseudaquabacterium</taxon>
    </lineage>
</organism>
<dbReference type="Gene3D" id="3.10.105.10">
    <property type="entry name" value="Dipeptide-binding Protein, Domain 3"/>
    <property type="match status" value="1"/>
</dbReference>
<dbReference type="Pfam" id="PF00496">
    <property type="entry name" value="SBP_bac_5"/>
    <property type="match status" value="1"/>
</dbReference>
<dbReference type="EMBL" id="JBBUTH010000004">
    <property type="protein sequence ID" value="MEK8050212.1"/>
    <property type="molecule type" value="Genomic_DNA"/>
</dbReference>
<name>A0ABU9CI64_9BURK</name>